<feature type="domain" description="Apple" evidence="1">
    <location>
        <begin position="488"/>
        <end position="587"/>
    </location>
</feature>
<proteinExistence type="predicted"/>
<organism evidence="2 3">
    <name type="scientific">Bugula neritina</name>
    <name type="common">Brown bryozoan</name>
    <name type="synonym">Sertularia neritina</name>
    <dbReference type="NCBI Taxonomy" id="10212"/>
    <lineage>
        <taxon>Eukaryota</taxon>
        <taxon>Metazoa</taxon>
        <taxon>Spiralia</taxon>
        <taxon>Lophotrochozoa</taxon>
        <taxon>Bryozoa</taxon>
        <taxon>Gymnolaemata</taxon>
        <taxon>Cheilostomatida</taxon>
        <taxon>Flustrina</taxon>
        <taxon>Buguloidea</taxon>
        <taxon>Bugulidae</taxon>
        <taxon>Bugula</taxon>
    </lineage>
</organism>
<protein>
    <recommendedName>
        <fullName evidence="1">Apple domain-containing protein</fullName>
    </recommendedName>
</protein>
<comment type="caution">
    <text evidence="2">The sequence shown here is derived from an EMBL/GenBank/DDBJ whole genome shotgun (WGS) entry which is preliminary data.</text>
</comment>
<dbReference type="Pfam" id="PF00024">
    <property type="entry name" value="PAN_1"/>
    <property type="match status" value="1"/>
</dbReference>
<dbReference type="InterPro" id="IPR003609">
    <property type="entry name" value="Pan_app"/>
</dbReference>
<name>A0A7J7K8J9_BUGNE</name>
<sequence>MPSKVRKEEALWLYHHTYQLLHKVEASLLVIGAVNEAKDRRTLEAMMSSWLSYAILWFLVWNGCHAYQGSSKVYLQTETDFFTMGTSDLFWNWMEERWKMCYNISFELSPSERCSSVSLGTDAMKVAVRFHRPDDLEIATPYIVLKSEPQQDSVSQMLEVFIAPESIAIEDSTQSTSHVCMFYDSFEKNKTLTVVSFADSGEHNVSAFNFCSFLNQSSNSSPIVEVHSLGGSLQLTDLTVATSWKDNPKLSDSSQCYTHVANLHDSLLHLHGSSAQVFQTNICDGVGLSLGSNESVVIERNSLTEVNTSIINMTVCMSLNLPSDASQVVITSEYHSYSFTKRINLSSCTLYTTMLMSGLNNKQENDTVNEIVAIQLDCPTLCDFNDWAHICVHTYVLNGSMVVQMMSDGEIIFDANFDDLVLAFLFDENKFQIHPFENAAVTDLNIYRNLEDIKQVTDLSCSSPKILSDEHMIFSWSDRMMSCLENSCSFRTLPDFYRGTKTLLSTNIIHNSTGEVHARFGCLVNRMSSAGLQQCAQTCRYDPQCTSFYFSNQTCFLNGNYSCLSFQELYKHMIDPSYDVHVFAEECSLANESTLYPGLGFHGNQLTANRVLEVDTPRECILSCKSDIKCLVSEYNLVDRLCYMYNYSVSHNRLVRELSTLTYFKPLDFYEDFGDSEVESKYMMASADVCISYADNSNFSSFKFSLRECLAYCQQNLDCKEVQIVEDDCLLIDRESVCLKEAASVWPLTNIVRYKKLVCKSGIIQYGDRCVKYVATTRPKTITKNVSVENTGGNNSFFVIYNNDDLNFVTSTSPLASVKVNLALSAPNCNLDVMLRNKNSFSQNCNSGVLSRLVSGTGIYNTSMTLDAPTPNFIYPFSLHLADCYYFEALTGRRVEVLHQRDKRYTAVSQRFGHWSFSFPNKTQSVFQHTQLFTGSSNSLTLDVWINLKEVEDGNMIKLGKYGEIRFTTYTGYQSAMFRVYNTDQEVVCQHGINLNQWYRYLLSSKPTTVRDYYRCRVYSVTSDGLELSYDKEHSNTFVDLGIYSAMNVDLIIHLSGDIHCLLFYYSVGLYDDLELFTSSWCKIFEYELAGGSKGKRPNQQIHEVQLYKDGSLTETITTANSALETIATASNCTHNNRISVSRIHAAELVFGELAVSNQLPVTTLNSDVFSVDEIGQKVCTREPSSLTWNCSKLKLSHIHTTRLNSSDALLVTKPLAKEIHWSEWENSHIQSEFLTEYNVSAEYTLVKERTQVCTDMSFCCGEPLFEVMELSLRSPSCQCQTENASLLFQVNGGKVIENEVYQSNIFCQCPCFEDMNGTCNCDEKIQVDVSKCVFTRSGLHMGRSNVSCRLE</sequence>
<dbReference type="EMBL" id="VXIV02001196">
    <property type="protein sequence ID" value="KAF6033948.1"/>
    <property type="molecule type" value="Genomic_DNA"/>
</dbReference>
<evidence type="ECO:0000313" key="3">
    <source>
        <dbReference type="Proteomes" id="UP000593567"/>
    </source>
</evidence>
<dbReference type="PROSITE" id="PS50948">
    <property type="entry name" value="PAN"/>
    <property type="match status" value="1"/>
</dbReference>
<evidence type="ECO:0000313" key="2">
    <source>
        <dbReference type="EMBL" id="KAF6033948.1"/>
    </source>
</evidence>
<accession>A0A7J7K8J9</accession>
<evidence type="ECO:0000259" key="1">
    <source>
        <dbReference type="PROSITE" id="PS50948"/>
    </source>
</evidence>
<dbReference type="Proteomes" id="UP000593567">
    <property type="component" value="Unassembled WGS sequence"/>
</dbReference>
<keyword evidence="3" id="KW-1185">Reference proteome</keyword>
<gene>
    <name evidence="2" type="ORF">EB796_007745</name>
</gene>
<reference evidence="2" key="1">
    <citation type="submission" date="2020-06" db="EMBL/GenBank/DDBJ databases">
        <title>Draft genome of Bugula neritina, a colonial animal packing powerful symbionts and potential medicines.</title>
        <authorList>
            <person name="Rayko M."/>
        </authorList>
    </citation>
    <scope>NUCLEOTIDE SEQUENCE [LARGE SCALE GENOMIC DNA]</scope>
    <source>
        <strain evidence="2">Kwan_BN1</strain>
    </source>
</reference>